<evidence type="ECO:0000313" key="2">
    <source>
        <dbReference type="Proteomes" id="UP000237000"/>
    </source>
</evidence>
<dbReference type="AlphaFoldDB" id="A0A2P5C0E7"/>
<accession>A0A2P5C0E7</accession>
<dbReference type="Proteomes" id="UP000237000">
    <property type="component" value="Unassembled WGS sequence"/>
</dbReference>
<reference evidence="2" key="1">
    <citation type="submission" date="2016-06" db="EMBL/GenBank/DDBJ databases">
        <title>Parallel loss of symbiosis genes in relatives of nitrogen-fixing non-legume Parasponia.</title>
        <authorList>
            <person name="Van Velzen R."/>
            <person name="Holmer R."/>
            <person name="Bu F."/>
            <person name="Rutten L."/>
            <person name="Van Zeijl A."/>
            <person name="Liu W."/>
            <person name="Santuari L."/>
            <person name="Cao Q."/>
            <person name="Sharma T."/>
            <person name="Shen D."/>
            <person name="Roswanjaya Y."/>
            <person name="Wardhani T."/>
            <person name="Kalhor M.S."/>
            <person name="Jansen J."/>
            <person name="Van den Hoogen J."/>
            <person name="Gungor B."/>
            <person name="Hartog M."/>
            <person name="Hontelez J."/>
            <person name="Verver J."/>
            <person name="Yang W.-C."/>
            <person name="Schijlen E."/>
            <person name="Repin R."/>
            <person name="Schilthuizen M."/>
            <person name="Schranz E."/>
            <person name="Heidstra R."/>
            <person name="Miyata K."/>
            <person name="Fedorova E."/>
            <person name="Kohlen W."/>
            <person name="Bisseling T."/>
            <person name="Smit S."/>
            <person name="Geurts R."/>
        </authorList>
    </citation>
    <scope>NUCLEOTIDE SEQUENCE [LARGE SCALE GENOMIC DNA]</scope>
    <source>
        <strain evidence="2">cv. RG33-2</strain>
    </source>
</reference>
<dbReference type="InParanoid" id="A0A2P5C0E7"/>
<organism evidence="1 2">
    <name type="scientific">Trema orientale</name>
    <name type="common">Charcoal tree</name>
    <name type="synonym">Celtis orientalis</name>
    <dbReference type="NCBI Taxonomy" id="63057"/>
    <lineage>
        <taxon>Eukaryota</taxon>
        <taxon>Viridiplantae</taxon>
        <taxon>Streptophyta</taxon>
        <taxon>Embryophyta</taxon>
        <taxon>Tracheophyta</taxon>
        <taxon>Spermatophyta</taxon>
        <taxon>Magnoliopsida</taxon>
        <taxon>eudicotyledons</taxon>
        <taxon>Gunneridae</taxon>
        <taxon>Pentapetalae</taxon>
        <taxon>rosids</taxon>
        <taxon>fabids</taxon>
        <taxon>Rosales</taxon>
        <taxon>Cannabaceae</taxon>
        <taxon>Trema</taxon>
    </lineage>
</organism>
<name>A0A2P5C0E7_TREOI</name>
<evidence type="ECO:0000313" key="1">
    <source>
        <dbReference type="EMBL" id="PON54475.1"/>
    </source>
</evidence>
<protein>
    <submittedName>
        <fullName evidence="1">Uncharacterized protein</fullName>
    </submittedName>
</protein>
<comment type="caution">
    <text evidence="1">The sequence shown here is derived from an EMBL/GenBank/DDBJ whole genome shotgun (WGS) entry which is preliminary data.</text>
</comment>
<gene>
    <name evidence="1" type="ORF">TorRG33x02_302580</name>
</gene>
<proteinExistence type="predicted"/>
<dbReference type="EMBL" id="JXTC01000432">
    <property type="protein sequence ID" value="PON54475.1"/>
    <property type="molecule type" value="Genomic_DNA"/>
</dbReference>
<sequence>PRQSKKWCYSAERWRCGETKPRRRHRGATMWHYDTIRLLSWRRSSRAAASFPGAMALLPIFAQFSSSYSVFAPSNLP</sequence>
<feature type="non-terminal residue" evidence="1">
    <location>
        <position position="1"/>
    </location>
</feature>
<keyword evidence="2" id="KW-1185">Reference proteome</keyword>